<gene>
    <name evidence="3" type="ORF">K432DRAFT_428101</name>
</gene>
<reference evidence="3 4" key="1">
    <citation type="journal article" date="2016" name="Nat. Commun.">
        <title>Ectomycorrhizal ecology is imprinted in the genome of the dominant symbiotic fungus Cenococcum geophilum.</title>
        <authorList>
            <consortium name="DOE Joint Genome Institute"/>
            <person name="Peter M."/>
            <person name="Kohler A."/>
            <person name="Ohm R.A."/>
            <person name="Kuo A."/>
            <person name="Krutzmann J."/>
            <person name="Morin E."/>
            <person name="Arend M."/>
            <person name="Barry K.W."/>
            <person name="Binder M."/>
            <person name="Choi C."/>
            <person name="Clum A."/>
            <person name="Copeland A."/>
            <person name="Grisel N."/>
            <person name="Haridas S."/>
            <person name="Kipfer T."/>
            <person name="LaButti K."/>
            <person name="Lindquist E."/>
            <person name="Lipzen A."/>
            <person name="Maire R."/>
            <person name="Meier B."/>
            <person name="Mihaltcheva S."/>
            <person name="Molinier V."/>
            <person name="Murat C."/>
            <person name="Poggeler S."/>
            <person name="Quandt C.A."/>
            <person name="Sperisen C."/>
            <person name="Tritt A."/>
            <person name="Tisserant E."/>
            <person name="Crous P.W."/>
            <person name="Henrissat B."/>
            <person name="Nehls U."/>
            <person name="Egli S."/>
            <person name="Spatafora J.W."/>
            <person name="Grigoriev I.V."/>
            <person name="Martin F.M."/>
        </authorList>
    </citation>
    <scope>NUCLEOTIDE SEQUENCE [LARGE SCALE GENOMIC DNA]</scope>
    <source>
        <strain evidence="3 4">CBS 459.81</strain>
    </source>
</reference>
<dbReference type="Proteomes" id="UP000250266">
    <property type="component" value="Unassembled WGS sequence"/>
</dbReference>
<evidence type="ECO:0000256" key="1">
    <source>
        <dbReference type="SAM" id="MobiDB-lite"/>
    </source>
</evidence>
<protein>
    <recommendedName>
        <fullName evidence="2">Peptidase C14 caspase domain-containing protein</fullName>
    </recommendedName>
</protein>
<dbReference type="Gene3D" id="3.40.50.1460">
    <property type="match status" value="1"/>
</dbReference>
<evidence type="ECO:0000313" key="4">
    <source>
        <dbReference type="Proteomes" id="UP000250266"/>
    </source>
</evidence>
<dbReference type="GO" id="GO:0004197">
    <property type="term" value="F:cysteine-type endopeptidase activity"/>
    <property type="evidence" value="ECO:0007669"/>
    <property type="project" value="InterPro"/>
</dbReference>
<feature type="region of interest" description="Disordered" evidence="1">
    <location>
        <begin position="361"/>
        <end position="407"/>
    </location>
</feature>
<accession>A0A8E2E4N5</accession>
<sequence length="487" mass="55441">MDTAPRPSQLDPIDTHNAAVDTILDGPPDSCTSPQPPKKELQQLQKAFDANMNNSTKPVCHNHTAVLCLSWEAKCDDLKTENEVNELASVLKDTYKFDVTRKLLPEERPQKRVNSILAKFLDRHDKEHGLLIIYYAGHGWCDENQVFKLGPRNYTQQHAFHRRDDIAWKNAENQISSPEADVLIIFDCCEAGAWQQSRSPRRIFEFLGACKQGERTRSPGPSSFTSALIWALKELSTKAAFQTSELRNKIKEYPKFPQQDPVLYNRAAPSHDHIWITPPVIDGKEPELPDAEYRDARNEYMDLRLYFNRPITETVVINTAQSLSSLIDNRDFSARRIALKRKSSLIEDYVSHWRQIPAQKKRRISGDTIRSLPTLSPQSTRQDSGSSLHLQIPRDDDENADDSVSPNDDAIIVNKITFRPRVGHLAMRLEPESRANDIKDGVGDDGVSYHMRMLLVRTAENCQSALGWMRDRIVPRTVGTLRNRAPS</sequence>
<name>A0A8E2E4N5_9PEZI</name>
<feature type="region of interest" description="Disordered" evidence="1">
    <location>
        <begin position="1"/>
        <end position="37"/>
    </location>
</feature>
<evidence type="ECO:0000313" key="3">
    <source>
        <dbReference type="EMBL" id="OCK77316.1"/>
    </source>
</evidence>
<dbReference type="GO" id="GO:0006508">
    <property type="term" value="P:proteolysis"/>
    <property type="evidence" value="ECO:0007669"/>
    <property type="project" value="InterPro"/>
</dbReference>
<keyword evidence="4" id="KW-1185">Reference proteome</keyword>
<proteinExistence type="predicted"/>
<organism evidence="3 4">
    <name type="scientific">Lepidopterella palustris CBS 459.81</name>
    <dbReference type="NCBI Taxonomy" id="1314670"/>
    <lineage>
        <taxon>Eukaryota</taxon>
        <taxon>Fungi</taxon>
        <taxon>Dikarya</taxon>
        <taxon>Ascomycota</taxon>
        <taxon>Pezizomycotina</taxon>
        <taxon>Dothideomycetes</taxon>
        <taxon>Pleosporomycetidae</taxon>
        <taxon>Mytilinidiales</taxon>
        <taxon>Argynnaceae</taxon>
        <taxon>Lepidopterella</taxon>
    </lineage>
</organism>
<dbReference type="EMBL" id="KV745137">
    <property type="protein sequence ID" value="OCK77316.1"/>
    <property type="molecule type" value="Genomic_DNA"/>
</dbReference>
<evidence type="ECO:0000259" key="2">
    <source>
        <dbReference type="Pfam" id="PF00656"/>
    </source>
</evidence>
<dbReference type="AlphaFoldDB" id="A0A8E2E4N5"/>
<dbReference type="InterPro" id="IPR011600">
    <property type="entry name" value="Pept_C14_caspase"/>
</dbReference>
<dbReference type="Pfam" id="PF00656">
    <property type="entry name" value="Peptidase_C14"/>
    <property type="match status" value="1"/>
</dbReference>
<dbReference type="OrthoDB" id="4760831at2759"/>
<feature type="compositionally biased region" description="Polar residues" evidence="1">
    <location>
        <begin position="371"/>
        <end position="389"/>
    </location>
</feature>
<feature type="domain" description="Peptidase C14 caspase" evidence="2">
    <location>
        <begin position="80"/>
        <end position="196"/>
    </location>
</feature>